<keyword evidence="2" id="KW-1185">Reference proteome</keyword>
<proteinExistence type="predicted"/>
<dbReference type="AlphaFoldDB" id="A0A1G7A075"/>
<dbReference type="Proteomes" id="UP000182744">
    <property type="component" value="Unassembled WGS sequence"/>
</dbReference>
<gene>
    <name evidence="1" type="ORF">SAMN05421878_1026</name>
</gene>
<dbReference type="EMBL" id="FNAU01000002">
    <property type="protein sequence ID" value="SDE07897.1"/>
    <property type="molecule type" value="Genomic_DNA"/>
</dbReference>
<protein>
    <submittedName>
        <fullName evidence="1">Uncharacterized protein</fullName>
    </submittedName>
</protein>
<accession>A0A1G7A075</accession>
<evidence type="ECO:0000313" key="2">
    <source>
        <dbReference type="Proteomes" id="UP000182744"/>
    </source>
</evidence>
<organism evidence="1 2">
    <name type="scientific">Actinobaculum suis</name>
    <dbReference type="NCBI Taxonomy" id="1657"/>
    <lineage>
        <taxon>Bacteria</taxon>
        <taxon>Bacillati</taxon>
        <taxon>Actinomycetota</taxon>
        <taxon>Actinomycetes</taxon>
        <taxon>Actinomycetales</taxon>
        <taxon>Actinomycetaceae</taxon>
        <taxon>Actinobaculum</taxon>
    </lineage>
</organism>
<name>A0A1G7A075_9ACTO</name>
<evidence type="ECO:0000313" key="1">
    <source>
        <dbReference type="EMBL" id="SDE07897.1"/>
    </source>
</evidence>
<sequence length="204" mass="22439">MKRLAKCRMTLLRTRGGISVVGSRRTLTTPSSPHARRYFLDNGFSSATHSLFSARAEVFPRSVPLVIVDPALLRTRGGISRETAKSLEEAGSLLRTRGGISRETAKSLEEAGSLLRTRGGISGAFSAPPANSISSPHARRYFQLPLMPHRNLALFSARAEVFPVNVMHRAACSSLLRTRGGISQEYRYFLGRLASSPHARRYFP</sequence>
<reference evidence="2" key="1">
    <citation type="submission" date="2016-10" db="EMBL/GenBank/DDBJ databases">
        <authorList>
            <person name="Varghese N."/>
        </authorList>
    </citation>
    <scope>NUCLEOTIDE SEQUENCE [LARGE SCALE GENOMIC DNA]</scope>
    <source>
        <strain evidence="2">DSM 20639</strain>
    </source>
</reference>